<evidence type="ECO:0000256" key="6">
    <source>
        <dbReference type="RuleBase" id="RU000320"/>
    </source>
</evidence>
<feature type="transmembrane region" description="Helical" evidence="5">
    <location>
        <begin position="198"/>
        <end position="217"/>
    </location>
</feature>
<dbReference type="EC" id="7.1.1.-" evidence="5"/>
<organism evidence="8 9">
    <name type="scientific">Anaplasma platys</name>
    <dbReference type="NCBI Taxonomy" id="949"/>
    <lineage>
        <taxon>Bacteria</taxon>
        <taxon>Pseudomonadati</taxon>
        <taxon>Pseudomonadota</taxon>
        <taxon>Alphaproteobacteria</taxon>
        <taxon>Rickettsiales</taxon>
        <taxon>Anaplasmataceae</taxon>
        <taxon>Anaplasma</taxon>
    </lineage>
</organism>
<keyword evidence="3 5" id="KW-1133">Transmembrane helix</keyword>
<keyword evidence="5" id="KW-0830">Ubiquinone</keyword>
<keyword evidence="2 5" id="KW-0812">Transmembrane</keyword>
<comment type="subcellular location">
    <subcellularLocation>
        <location evidence="5">Cell membrane</location>
        <topology evidence="5">Multi-pass membrane protein</topology>
    </subcellularLocation>
    <subcellularLocation>
        <location evidence="1">Endomembrane system</location>
        <topology evidence="1">Multi-pass membrane protein</topology>
    </subcellularLocation>
    <subcellularLocation>
        <location evidence="6">Membrane</location>
        <topology evidence="6">Multi-pass membrane protein</topology>
    </subcellularLocation>
</comment>
<feature type="transmembrane region" description="Helical" evidence="5">
    <location>
        <begin position="433"/>
        <end position="459"/>
    </location>
</feature>
<keyword evidence="5" id="KW-0874">Quinone</keyword>
<dbReference type="GO" id="GO:0008137">
    <property type="term" value="F:NADH dehydrogenase (ubiquinone) activity"/>
    <property type="evidence" value="ECO:0007669"/>
    <property type="project" value="InterPro"/>
</dbReference>
<proteinExistence type="inferred from homology"/>
<keyword evidence="4 5" id="KW-0472">Membrane</keyword>
<dbReference type="InterPro" id="IPR010096">
    <property type="entry name" value="NADH-Q_OxRdtase_suN/2"/>
</dbReference>
<evidence type="ECO:0000256" key="5">
    <source>
        <dbReference type="HAMAP-Rule" id="MF_00445"/>
    </source>
</evidence>
<keyword evidence="9" id="KW-1185">Reference proteome</keyword>
<evidence type="ECO:0000256" key="1">
    <source>
        <dbReference type="ARBA" id="ARBA00004127"/>
    </source>
</evidence>
<keyword evidence="5" id="KW-0813">Transport</keyword>
<feature type="transmembrane region" description="Helical" evidence="5">
    <location>
        <begin position="75"/>
        <end position="94"/>
    </location>
</feature>
<feature type="transmembrane region" description="Helical" evidence="5">
    <location>
        <begin position="397"/>
        <end position="421"/>
    </location>
</feature>
<feature type="transmembrane region" description="Helical" evidence="5">
    <location>
        <begin position="262"/>
        <end position="281"/>
    </location>
</feature>
<accession>A0A858PY28</accession>
<evidence type="ECO:0000256" key="4">
    <source>
        <dbReference type="ARBA" id="ARBA00023136"/>
    </source>
</evidence>
<feature type="transmembrane region" description="Helical" evidence="5">
    <location>
        <begin position="6"/>
        <end position="29"/>
    </location>
</feature>
<feature type="transmembrane region" description="Helical" evidence="5">
    <location>
        <begin position="155"/>
        <end position="178"/>
    </location>
</feature>
<keyword evidence="5" id="KW-0520">NAD</keyword>
<protein>
    <recommendedName>
        <fullName evidence="5">NADH-quinone oxidoreductase subunit N</fullName>
        <ecNumber evidence="5">7.1.1.-</ecNumber>
    </recommendedName>
    <alternativeName>
        <fullName evidence="5">NADH dehydrogenase I subunit N</fullName>
    </alternativeName>
    <alternativeName>
        <fullName evidence="5">NDH-1 subunit N</fullName>
    </alternativeName>
</protein>
<feature type="transmembrane region" description="Helical" evidence="5">
    <location>
        <begin position="229"/>
        <end position="250"/>
    </location>
</feature>
<keyword evidence="5" id="KW-1003">Cell membrane</keyword>
<evidence type="ECO:0000256" key="2">
    <source>
        <dbReference type="ARBA" id="ARBA00022692"/>
    </source>
</evidence>
<comment type="similarity">
    <text evidence="5">Belongs to the complex I subunit 2 family.</text>
</comment>
<dbReference type="Proteomes" id="UP000500930">
    <property type="component" value="Chromosome"/>
</dbReference>
<feature type="transmembrane region" description="Helical" evidence="5">
    <location>
        <begin position="293"/>
        <end position="312"/>
    </location>
</feature>
<evidence type="ECO:0000259" key="7">
    <source>
        <dbReference type="Pfam" id="PF00361"/>
    </source>
</evidence>
<dbReference type="PANTHER" id="PTHR22773">
    <property type="entry name" value="NADH DEHYDROGENASE"/>
    <property type="match status" value="1"/>
</dbReference>
<name>A0A858PY28_9RICK</name>
<comment type="subunit">
    <text evidence="5">NDH-1 is composed of 14 different subunits. Subunits NuoA, H, J, K, L, M, N constitute the membrane sector of the complex.</text>
</comment>
<dbReference type="GO" id="GO:0005886">
    <property type="term" value="C:plasma membrane"/>
    <property type="evidence" value="ECO:0007669"/>
    <property type="project" value="UniProtKB-SubCell"/>
</dbReference>
<evidence type="ECO:0000313" key="9">
    <source>
        <dbReference type="Proteomes" id="UP000500930"/>
    </source>
</evidence>
<comment type="function">
    <text evidence="5">NDH-1 shuttles electrons from NADH, via FMN and iron-sulfur (Fe-S) centers, to quinones in the respiratory chain. The immediate electron acceptor for the enzyme in this species is believed to be ubiquinone. Couples the redox reaction to proton translocation (for every two electrons transferred, four hydrogen ions are translocated across the cytoplasmic membrane), and thus conserves the redox energy in a proton gradient.</text>
</comment>
<gene>
    <name evidence="5 8" type="primary">nuoN</name>
    <name evidence="8" type="ORF">ANPL_01825</name>
</gene>
<dbReference type="GO" id="GO:0012505">
    <property type="term" value="C:endomembrane system"/>
    <property type="evidence" value="ECO:0007669"/>
    <property type="project" value="UniProtKB-SubCell"/>
</dbReference>
<feature type="transmembrane region" description="Helical" evidence="5">
    <location>
        <begin position="126"/>
        <end position="143"/>
    </location>
</feature>
<feature type="transmembrane region" description="Helical" evidence="5">
    <location>
        <begin position="101"/>
        <end position="120"/>
    </location>
</feature>
<feature type="transmembrane region" description="Helical" evidence="5">
    <location>
        <begin position="318"/>
        <end position="339"/>
    </location>
</feature>
<comment type="catalytic activity">
    <reaction evidence="5">
        <text>a quinone + NADH + 5 H(+)(in) = a quinol + NAD(+) + 4 H(+)(out)</text>
        <dbReference type="Rhea" id="RHEA:57888"/>
        <dbReference type="ChEBI" id="CHEBI:15378"/>
        <dbReference type="ChEBI" id="CHEBI:24646"/>
        <dbReference type="ChEBI" id="CHEBI:57540"/>
        <dbReference type="ChEBI" id="CHEBI:57945"/>
        <dbReference type="ChEBI" id="CHEBI:132124"/>
    </reaction>
</comment>
<dbReference type="EMBL" id="CP046391">
    <property type="protein sequence ID" value="QJC27468.1"/>
    <property type="molecule type" value="Genomic_DNA"/>
</dbReference>
<dbReference type="GO" id="GO:0050136">
    <property type="term" value="F:NADH dehydrogenase (quinone) (non-electrogenic) activity"/>
    <property type="evidence" value="ECO:0007669"/>
    <property type="project" value="UniProtKB-UniRule"/>
</dbReference>
<dbReference type="KEGG" id="aplt:ANPL_01825"/>
<keyword evidence="5" id="KW-1278">Translocase</keyword>
<sequence length="466" mass="50840">MYFKDLAYVIPELTMLGASLALLIAGMAIGERWVRGLAVLFVGSASGVAAAELAQFSGDAVSLFNGMIARTGHVYLSRVIVLLTGLAAFLLFFFANRSYRYEFSVLMLLATLGSVCIVQADHFLSFYLSFELIGFASYILVCFNRSSRKASEAAIKFFILGAISSCLMLYGISFVYGYSSSFEFSVLAKVLAGEGSMGEAFGCALVLVGVLFKLAAVPFHMWLPDTYQGASTVAVMFFTIVTKTALILTVTRVTRALDTSLFTYQWVMVLLAISSMVVGEFGAMQQKNIKRLLAYANIGHIGFVIAALAGNNATFNALLYYTVTYVLINMWIFSIVLMYDDEGFEIPSMAGISAKYPIMSLMLVSSMLASSGLPPFSGFFAKYAILKSVASLSAGNLHIFVCIIFLSITSIIPCYYCFRIAKVVYFDEARDDVPAIIGSVGLYVVALVSVVLSVIMVFYRDHFDAF</sequence>
<dbReference type="RefSeq" id="WP_169193106.1">
    <property type="nucleotide sequence ID" value="NZ_CP046391.1"/>
</dbReference>
<dbReference type="InterPro" id="IPR001750">
    <property type="entry name" value="ND/Mrp_TM"/>
</dbReference>
<feature type="transmembrane region" description="Helical" evidence="5">
    <location>
        <begin position="360"/>
        <end position="385"/>
    </location>
</feature>
<evidence type="ECO:0000313" key="8">
    <source>
        <dbReference type="EMBL" id="QJC27468.1"/>
    </source>
</evidence>
<dbReference type="AlphaFoldDB" id="A0A858PY28"/>
<evidence type="ECO:0000256" key="3">
    <source>
        <dbReference type="ARBA" id="ARBA00022989"/>
    </source>
</evidence>
<dbReference type="Pfam" id="PF00361">
    <property type="entry name" value="Proton_antipo_M"/>
    <property type="match status" value="1"/>
</dbReference>
<dbReference type="GO" id="GO:0048038">
    <property type="term" value="F:quinone binding"/>
    <property type="evidence" value="ECO:0007669"/>
    <property type="project" value="UniProtKB-KW"/>
</dbReference>
<dbReference type="GO" id="GO:0042773">
    <property type="term" value="P:ATP synthesis coupled electron transport"/>
    <property type="evidence" value="ECO:0007669"/>
    <property type="project" value="InterPro"/>
</dbReference>
<feature type="domain" description="NADH:quinone oxidoreductase/Mrp antiporter transmembrane" evidence="7">
    <location>
        <begin position="120"/>
        <end position="406"/>
    </location>
</feature>
<reference evidence="8 9" key="1">
    <citation type="journal article" date="2020" name="Pathogens">
        <title>First Whole Genome Sequence of Anaplasma platys, an Obligate Intracellular Rickettsial Pathogen of Dogs.</title>
        <authorList>
            <person name="Llanes A."/>
            <person name="Rajeev S."/>
        </authorList>
    </citation>
    <scope>NUCLEOTIDE SEQUENCE [LARGE SCALE GENOMIC DNA]</scope>
    <source>
        <strain evidence="8 9">S3</strain>
    </source>
</reference>
<dbReference type="HAMAP" id="MF_00445">
    <property type="entry name" value="NDH1_NuoN_1"/>
    <property type="match status" value="1"/>
</dbReference>